<reference evidence="2" key="1">
    <citation type="submission" date="2021-10" db="EMBL/GenBank/DDBJ databases">
        <title>De novo Genome Assembly of Clathrus columnatus (Basidiomycota, Fungi) Using Illumina and Nanopore Sequence Data.</title>
        <authorList>
            <person name="Ogiso-Tanaka E."/>
            <person name="Itagaki H."/>
            <person name="Hosoya T."/>
            <person name="Hosaka K."/>
        </authorList>
    </citation>
    <scope>NUCLEOTIDE SEQUENCE</scope>
    <source>
        <strain evidence="2">MO-923</strain>
    </source>
</reference>
<evidence type="ECO:0000313" key="3">
    <source>
        <dbReference type="Proteomes" id="UP001050691"/>
    </source>
</evidence>
<dbReference type="EMBL" id="BPWL01000007">
    <property type="protein sequence ID" value="GJJ12258.1"/>
    <property type="molecule type" value="Genomic_DNA"/>
</dbReference>
<sequence length="174" mass="19735">MDSLWSMPTTALDDESLLSLSGINSLYSNWGFISPPPTYNFSFGSKSLDLVYGDQLFLNFSSPLSNYSHPKFDPPKIYSPKPVFAYTTVHFDLARSFTPDELEYTLPKPRDASASRKRQRAVNSDVDDRLSAKRPKPDDHISGTRFAKMERLSRNPHAILPSRKLGVLSSRYRN</sequence>
<evidence type="ECO:0000313" key="2">
    <source>
        <dbReference type="EMBL" id="GJJ12258.1"/>
    </source>
</evidence>
<accession>A0AAV5AFH5</accession>
<feature type="compositionally biased region" description="Basic and acidic residues" evidence="1">
    <location>
        <begin position="126"/>
        <end position="145"/>
    </location>
</feature>
<organism evidence="2 3">
    <name type="scientific">Clathrus columnatus</name>
    <dbReference type="NCBI Taxonomy" id="1419009"/>
    <lineage>
        <taxon>Eukaryota</taxon>
        <taxon>Fungi</taxon>
        <taxon>Dikarya</taxon>
        <taxon>Basidiomycota</taxon>
        <taxon>Agaricomycotina</taxon>
        <taxon>Agaricomycetes</taxon>
        <taxon>Phallomycetidae</taxon>
        <taxon>Phallales</taxon>
        <taxon>Clathraceae</taxon>
        <taxon>Clathrus</taxon>
    </lineage>
</organism>
<gene>
    <name evidence="2" type="ORF">Clacol_006499</name>
</gene>
<protein>
    <submittedName>
        <fullName evidence="2">Uncharacterized protein</fullName>
    </submittedName>
</protein>
<dbReference type="AlphaFoldDB" id="A0AAV5AFH5"/>
<keyword evidence="3" id="KW-1185">Reference proteome</keyword>
<name>A0AAV5AFH5_9AGAM</name>
<dbReference type="Proteomes" id="UP001050691">
    <property type="component" value="Unassembled WGS sequence"/>
</dbReference>
<feature type="region of interest" description="Disordered" evidence="1">
    <location>
        <begin position="104"/>
        <end position="145"/>
    </location>
</feature>
<proteinExistence type="predicted"/>
<evidence type="ECO:0000256" key="1">
    <source>
        <dbReference type="SAM" id="MobiDB-lite"/>
    </source>
</evidence>
<comment type="caution">
    <text evidence="2">The sequence shown here is derived from an EMBL/GenBank/DDBJ whole genome shotgun (WGS) entry which is preliminary data.</text>
</comment>